<keyword evidence="3 10" id="KW-0863">Zinc-finger</keyword>
<dbReference type="SUPFAM" id="SSF48508">
    <property type="entry name" value="Nuclear receptor ligand-binding domain"/>
    <property type="match status" value="1"/>
</dbReference>
<dbReference type="OrthoDB" id="5771769at2759"/>
<keyword evidence="5 10" id="KW-0805">Transcription regulation</keyword>
<dbReference type="InterPro" id="IPR035500">
    <property type="entry name" value="NHR-like_dom_sf"/>
</dbReference>
<keyword evidence="2 10" id="KW-0479">Metal-binding</keyword>
<dbReference type="Gene3D" id="1.10.565.10">
    <property type="entry name" value="Retinoid X Receptor"/>
    <property type="match status" value="1"/>
</dbReference>
<evidence type="ECO:0000256" key="9">
    <source>
        <dbReference type="ARBA" id="ARBA00023242"/>
    </source>
</evidence>
<dbReference type="FunFam" id="3.30.50.10:FF:000058">
    <property type="entry name" value="Nuclear Hormone Receptor family"/>
    <property type="match status" value="1"/>
</dbReference>
<feature type="domain" description="NR LBD" evidence="12">
    <location>
        <begin position="97"/>
        <end position="331"/>
    </location>
</feature>
<keyword evidence="6 10" id="KW-0238">DNA-binding</keyword>
<organism evidence="13 14">
    <name type="scientific">Cimex lectularius</name>
    <name type="common">Bed bug</name>
    <name type="synonym">Acanthia lectularia</name>
    <dbReference type="NCBI Taxonomy" id="79782"/>
    <lineage>
        <taxon>Eukaryota</taxon>
        <taxon>Metazoa</taxon>
        <taxon>Ecdysozoa</taxon>
        <taxon>Arthropoda</taxon>
        <taxon>Hexapoda</taxon>
        <taxon>Insecta</taxon>
        <taxon>Pterygota</taxon>
        <taxon>Neoptera</taxon>
        <taxon>Paraneoptera</taxon>
        <taxon>Hemiptera</taxon>
        <taxon>Heteroptera</taxon>
        <taxon>Panheteroptera</taxon>
        <taxon>Cimicomorpha</taxon>
        <taxon>Cimicidae</taxon>
        <taxon>Cimex</taxon>
    </lineage>
</organism>
<dbReference type="EnsemblMetazoa" id="XM_024225029.1">
    <property type="protein sequence ID" value="XP_024080797.1"/>
    <property type="gene ID" value="LOC106667336"/>
</dbReference>
<keyword evidence="14" id="KW-1185">Reference proteome</keyword>
<dbReference type="Pfam" id="PF00104">
    <property type="entry name" value="Hormone_recep"/>
    <property type="match status" value="1"/>
</dbReference>
<keyword evidence="4 10" id="KW-0862">Zinc</keyword>
<dbReference type="PROSITE" id="PS00031">
    <property type="entry name" value="NUCLEAR_REC_DBD_1"/>
    <property type="match status" value="1"/>
</dbReference>
<evidence type="ECO:0000259" key="11">
    <source>
        <dbReference type="PROSITE" id="PS51030"/>
    </source>
</evidence>
<dbReference type="PROSITE" id="PS51030">
    <property type="entry name" value="NUCLEAR_REC_DBD_2"/>
    <property type="match status" value="1"/>
</dbReference>
<evidence type="ECO:0000313" key="14">
    <source>
        <dbReference type="Proteomes" id="UP000494040"/>
    </source>
</evidence>
<dbReference type="RefSeq" id="XP_024080797.1">
    <property type="nucleotide sequence ID" value="XM_024225029.1"/>
</dbReference>
<dbReference type="GO" id="GO:0005634">
    <property type="term" value="C:nucleus"/>
    <property type="evidence" value="ECO:0007669"/>
    <property type="project" value="UniProtKB-SubCell"/>
</dbReference>
<accession>A0A8I6SCK6</accession>
<dbReference type="OMA" id="PRLYAAH"/>
<dbReference type="SUPFAM" id="SSF57716">
    <property type="entry name" value="Glucocorticoid receptor-like (DNA-binding domain)"/>
    <property type="match status" value="1"/>
</dbReference>
<dbReference type="AlphaFoldDB" id="A0A8I6SCK6"/>
<evidence type="ECO:0000256" key="2">
    <source>
        <dbReference type="ARBA" id="ARBA00022723"/>
    </source>
</evidence>
<evidence type="ECO:0000313" key="13">
    <source>
        <dbReference type="EnsemblMetazoa" id="XP_024080797.1"/>
    </source>
</evidence>
<evidence type="ECO:0000256" key="6">
    <source>
        <dbReference type="ARBA" id="ARBA00023125"/>
    </source>
</evidence>
<dbReference type="Pfam" id="PF00105">
    <property type="entry name" value="zf-C4"/>
    <property type="match status" value="1"/>
</dbReference>
<evidence type="ECO:0000256" key="4">
    <source>
        <dbReference type="ARBA" id="ARBA00022833"/>
    </source>
</evidence>
<evidence type="ECO:0000256" key="10">
    <source>
        <dbReference type="RuleBase" id="RU004334"/>
    </source>
</evidence>
<dbReference type="GO" id="GO:0003700">
    <property type="term" value="F:DNA-binding transcription factor activity"/>
    <property type="evidence" value="ECO:0007669"/>
    <property type="project" value="InterPro"/>
</dbReference>
<name>A0A8I6SCK6_CIMLE</name>
<dbReference type="CDD" id="cd07164">
    <property type="entry name" value="NR_DBD_PNR_like_1"/>
    <property type="match status" value="1"/>
</dbReference>
<reference evidence="13" key="1">
    <citation type="submission" date="2022-01" db="UniProtKB">
        <authorList>
            <consortium name="EnsemblMetazoa"/>
        </authorList>
    </citation>
    <scope>IDENTIFICATION</scope>
</reference>
<dbReference type="InterPro" id="IPR001628">
    <property type="entry name" value="Znf_hrmn_rcpt"/>
</dbReference>
<dbReference type="Proteomes" id="UP000494040">
    <property type="component" value="Unassembled WGS sequence"/>
</dbReference>
<dbReference type="Gene3D" id="3.30.50.10">
    <property type="entry name" value="Erythroid Transcription Factor GATA-1, subunit A"/>
    <property type="match status" value="1"/>
</dbReference>
<evidence type="ECO:0000256" key="3">
    <source>
        <dbReference type="ARBA" id="ARBA00022771"/>
    </source>
</evidence>
<dbReference type="GO" id="GO:0008270">
    <property type="term" value="F:zinc ion binding"/>
    <property type="evidence" value="ECO:0007669"/>
    <property type="project" value="UniProtKB-KW"/>
</dbReference>
<dbReference type="SMART" id="SM00430">
    <property type="entry name" value="HOLI"/>
    <property type="match status" value="1"/>
</dbReference>
<dbReference type="PANTHER" id="PTHR24083">
    <property type="entry name" value="NUCLEAR HORMONE RECEPTOR"/>
    <property type="match status" value="1"/>
</dbReference>
<evidence type="ECO:0000256" key="1">
    <source>
        <dbReference type="ARBA" id="ARBA00004123"/>
    </source>
</evidence>
<comment type="subcellular location">
    <subcellularLocation>
        <location evidence="1 10">Nucleus</location>
    </subcellularLocation>
</comment>
<comment type="similarity">
    <text evidence="10">Belongs to the nuclear hormone receptor family.</text>
</comment>
<evidence type="ECO:0000259" key="12">
    <source>
        <dbReference type="PROSITE" id="PS51843"/>
    </source>
</evidence>
<protein>
    <submittedName>
        <fullName evidence="13">Uncharacterized protein</fullName>
    </submittedName>
</protein>
<dbReference type="InterPro" id="IPR000536">
    <property type="entry name" value="Nucl_hrmn_rcpt_lig-bd"/>
</dbReference>
<keyword evidence="7 10" id="KW-0804">Transcription</keyword>
<keyword evidence="9 10" id="KW-0539">Nucleus</keyword>
<dbReference type="PRINTS" id="PR00047">
    <property type="entry name" value="STROIDFINGER"/>
</dbReference>
<dbReference type="GeneID" id="106667336"/>
<dbReference type="InterPro" id="IPR050274">
    <property type="entry name" value="Nuclear_hormone_rcpt_NR2"/>
</dbReference>
<dbReference type="GO" id="GO:0043565">
    <property type="term" value="F:sequence-specific DNA binding"/>
    <property type="evidence" value="ECO:0007669"/>
    <property type="project" value="InterPro"/>
</dbReference>
<dbReference type="PROSITE" id="PS51843">
    <property type="entry name" value="NR_LBD"/>
    <property type="match status" value="1"/>
</dbReference>
<dbReference type="InterPro" id="IPR001723">
    <property type="entry name" value="Nuclear_hrmn_rcpt"/>
</dbReference>
<evidence type="ECO:0000256" key="5">
    <source>
        <dbReference type="ARBA" id="ARBA00023015"/>
    </source>
</evidence>
<dbReference type="InterPro" id="IPR013088">
    <property type="entry name" value="Znf_NHR/GATA"/>
</dbReference>
<evidence type="ECO:0000256" key="8">
    <source>
        <dbReference type="ARBA" id="ARBA00023170"/>
    </source>
</evidence>
<sequence length="331" mass="37667">MNSMQEEGKEAYCKVCGDKASGKHYGVASCDGCRGFFKRSIRRNLDYVCKEEGRCVVDVTRRNQCQACRFSKCLRVNMKKDAVQHERSPRSNSATPSLSFVYQQFLPYPRAYLHPASIPGLQYMGCYMRSECNENEVSSSQESTESRLEPSVSLLSEDIYSTSSRLLSLTVQCVRAIPSFQQLSPQDRDSLLEDSWKDLFILTLAQWSLPIEQEKLIRDTGIDDASRLDELRKDLKVVSYAIARLTQLRADHTEFACLKALVLFNPESVRKEEVEVLQEQTHVMLAEYSGVRSAKLLLLLLNTSRTSLKNILLLFFNRHAPVRLEGLLASK</sequence>
<dbReference type="PRINTS" id="PR00398">
    <property type="entry name" value="STRDHORMONER"/>
</dbReference>
<keyword evidence="8 10" id="KW-0675">Receptor</keyword>
<dbReference type="SMART" id="SM00399">
    <property type="entry name" value="ZnF_C4"/>
    <property type="match status" value="1"/>
</dbReference>
<feature type="domain" description="Nuclear receptor" evidence="11">
    <location>
        <begin position="10"/>
        <end position="85"/>
    </location>
</feature>
<proteinExistence type="inferred from homology"/>
<evidence type="ECO:0000256" key="7">
    <source>
        <dbReference type="ARBA" id="ARBA00023163"/>
    </source>
</evidence>